<accession>Q487Y9</accession>
<gene>
    <name evidence="1" type="ordered locus">CPS_0877</name>
</gene>
<evidence type="ECO:0000313" key="1">
    <source>
        <dbReference type="EMBL" id="AAZ27679.1"/>
    </source>
</evidence>
<protein>
    <recommendedName>
        <fullName evidence="3">SIR2-like domain-containing protein</fullName>
    </recommendedName>
</protein>
<name>Q487Y9_COLP3</name>
<dbReference type="KEGG" id="cps:CPS_0877"/>
<sequence>MNKPKISMIVGNGFSISFGYFTSLMQEWNTQAPLSWEIKCPDSDVLLIDCLPNLKLIKDSLPDESDFDIFLKLQNESFCKSLGVEVRRCLIEARHFLTISFSHLATAQIDNFRKDWPWFMWLQLHRDNLINAFSLNYDLLLETCLDELGCIYNSQQINGHGHGLPLFKPHGSVDFEIVGLDIPVRYPLNGIIDVNDMPIKRLKTSDLLYPRTQPLCIVPNEVNKYKNFQWVKEANNCFKKELNKSTHCVFIGISYFECDRQEIDEILNNLPSSAQIIIANPEPPIDFMEKLKGRPVIVWDNPHGPVNLNGSLISLKDIKTGNLLSNCFCKSGLSYQFCCGLNL</sequence>
<dbReference type="Proteomes" id="UP000000547">
    <property type="component" value="Chromosome"/>
</dbReference>
<dbReference type="RefSeq" id="WP_011041726.1">
    <property type="nucleotide sequence ID" value="NC_003910.7"/>
</dbReference>
<organism evidence="1 2">
    <name type="scientific">Colwellia psychrerythraea (strain 34H / ATCC BAA-681)</name>
    <name type="common">Vibrio psychroerythus</name>
    <dbReference type="NCBI Taxonomy" id="167879"/>
    <lineage>
        <taxon>Bacteria</taxon>
        <taxon>Pseudomonadati</taxon>
        <taxon>Pseudomonadota</taxon>
        <taxon>Gammaproteobacteria</taxon>
        <taxon>Alteromonadales</taxon>
        <taxon>Colwelliaceae</taxon>
        <taxon>Colwellia</taxon>
    </lineage>
</organism>
<dbReference type="EMBL" id="CP000083">
    <property type="protein sequence ID" value="AAZ27679.1"/>
    <property type="molecule type" value="Genomic_DNA"/>
</dbReference>
<evidence type="ECO:0008006" key="3">
    <source>
        <dbReference type="Google" id="ProtNLM"/>
    </source>
</evidence>
<dbReference type="AlphaFoldDB" id="Q487Y9"/>
<dbReference type="HOGENOM" id="CLU_063394_0_0_6"/>
<proteinExistence type="predicted"/>
<evidence type="ECO:0000313" key="2">
    <source>
        <dbReference type="Proteomes" id="UP000000547"/>
    </source>
</evidence>
<reference evidence="1" key="1">
    <citation type="journal article" date="2005" name="Proc. Natl. Acad. Sci. U.S.A.">
        <title>The psychrophilic lifestyle as revealed by the genome sequence of Colwellia psychrerythraea 34H through genomic and proteomic analyses.</title>
        <authorList>
            <person name="Methe B.A."/>
            <person name="Nelson K.E."/>
            <person name="Deming J.W."/>
            <person name="Momen B."/>
            <person name="Melamud E."/>
            <person name="Zhang X."/>
            <person name="Moult J."/>
            <person name="Madupu R."/>
            <person name="Nelson W.C."/>
            <person name="Dodson R.J."/>
            <person name="Brinkac L.M."/>
            <person name="Daugherty S.C."/>
            <person name="Durkin A.S."/>
            <person name="DeBoy R.T."/>
            <person name="Kolonay J.F."/>
            <person name="Sullivan S.A."/>
            <person name="Zhou L."/>
            <person name="Davidsen T.M."/>
            <person name="Wu M."/>
            <person name="Huston A.L."/>
            <person name="Lewis M."/>
            <person name="Weaver B."/>
            <person name="Weidman J.F."/>
            <person name="Khouri H."/>
            <person name="Utterback T.R."/>
            <person name="Feldblyum T.V."/>
            <person name="Fraser C.M."/>
        </authorList>
    </citation>
    <scope>NUCLEOTIDE SEQUENCE [LARGE SCALE GENOMIC DNA]</scope>
    <source>
        <strain evidence="1">34H</strain>
    </source>
</reference>